<reference evidence="2 3" key="1">
    <citation type="submission" date="2016-10" db="EMBL/GenBank/DDBJ databases">
        <authorList>
            <person name="de Groot N.N."/>
        </authorList>
    </citation>
    <scope>NUCLEOTIDE SEQUENCE [LARGE SCALE GENOMIC DNA]</scope>
    <source>
        <strain evidence="2 3">CDM_5</strain>
    </source>
</reference>
<dbReference type="EMBL" id="FOAD01000002">
    <property type="protein sequence ID" value="SEL03413.1"/>
    <property type="molecule type" value="Genomic_DNA"/>
</dbReference>
<dbReference type="RefSeq" id="WP_074793019.1">
    <property type="nucleotide sequence ID" value="NZ_FOAD01000002.1"/>
</dbReference>
<accession>A0A1H7LWR2</accession>
<gene>
    <name evidence="2" type="ORF">SAMN04488691_102442</name>
</gene>
<dbReference type="OrthoDB" id="289448at2157"/>
<keyword evidence="1" id="KW-0812">Transmembrane</keyword>
<name>A0A1H7LWR2_HALLR</name>
<organism evidence="2 3">
    <name type="scientific">Haloferax larsenii</name>
    <dbReference type="NCBI Taxonomy" id="302484"/>
    <lineage>
        <taxon>Archaea</taxon>
        <taxon>Methanobacteriati</taxon>
        <taxon>Methanobacteriota</taxon>
        <taxon>Stenosarchaea group</taxon>
        <taxon>Halobacteria</taxon>
        <taxon>Halobacteriales</taxon>
        <taxon>Haloferacaceae</taxon>
        <taxon>Haloferax</taxon>
    </lineage>
</organism>
<keyword evidence="1" id="KW-1133">Transmembrane helix</keyword>
<protein>
    <submittedName>
        <fullName evidence="2">Uncharacterized protein</fullName>
    </submittedName>
</protein>
<dbReference type="Proteomes" id="UP000183894">
    <property type="component" value="Unassembled WGS sequence"/>
</dbReference>
<proteinExistence type="predicted"/>
<keyword evidence="1" id="KW-0472">Membrane</keyword>
<feature type="transmembrane region" description="Helical" evidence="1">
    <location>
        <begin position="35"/>
        <end position="57"/>
    </location>
</feature>
<evidence type="ECO:0000313" key="3">
    <source>
        <dbReference type="Proteomes" id="UP000183894"/>
    </source>
</evidence>
<evidence type="ECO:0000256" key="1">
    <source>
        <dbReference type="SAM" id="Phobius"/>
    </source>
</evidence>
<dbReference type="AlphaFoldDB" id="A0A1H7LWR2"/>
<evidence type="ECO:0000313" key="2">
    <source>
        <dbReference type="EMBL" id="SEL03413.1"/>
    </source>
</evidence>
<sequence length="63" mass="6685">MAVPISTVNPKRDVVTLSMLALGGPFLHTSRLETVLIGVLFVAVGVYGTVDSLAAVVTRYVRL</sequence>